<dbReference type="Pfam" id="PF00651">
    <property type="entry name" value="BTB"/>
    <property type="match status" value="1"/>
</dbReference>
<evidence type="ECO:0000259" key="1">
    <source>
        <dbReference type="PROSITE" id="PS50097"/>
    </source>
</evidence>
<proteinExistence type="predicted"/>
<evidence type="ECO:0000313" key="2">
    <source>
        <dbReference type="EMBL" id="KAF8472339.1"/>
    </source>
</evidence>
<protein>
    <recommendedName>
        <fullName evidence="1">BTB domain-containing protein</fullName>
    </recommendedName>
</protein>
<sequence>MENEARNWGSCVGRSLEWAKRVWWLRRGRAEVDLRECSNRLGGGKECDWLVMGSLATRCRKRGRKCSEGDSWWGKRERNGGNEIYIVNSSPVLGELIQSALDPPGAADAEASLPVVHVPKRGKIVHCLLTFIFPVNSLVPSTPEEILELLSDAQTYQMDFVLTHIRDRIARQNSLPTRLEPALHIYSLAQKYRLLPEALQIARTILNYPMTIEDYDGKLDIMSGASLYELWRYHEGVRAILASDLTEFRISRAQGTITGLRCTEFGSFQIPSWLDQYIESIGKSPNLFDYAELNIAMARHIKDKADELDCGCASIPGQTIRDFWEALASVVDGGFEKAKSALCLVQERKNSFAKISSSLTASKPFVIPDANFIIRSSDNVNFRVHKPVLAMASPFFKDLLSLPQPSNCEIVDGLSVVRISESSELLNCLVSILYPVHPVKPKSYAKLTLYYKVLYLLAACQKYDMASVQSSIRAEVDRGEFPAPKGAEAFRAYAIARTNGLIPEMENAARLTLDQSMTFEILGKGLRLFKGSALRDLASFRKRCRDGFIACLDPFVKVQSMLGPSSIWVGCPEDMTTEDPRPNRVPPKWLTQLLSQKQNDLRLQNFTRPLDILSRIRVEYKMALQKHATCNFCLGVHLRNGSIFCEKLKDELAQARDERLKSHDGPVAAYWFQR</sequence>
<dbReference type="EMBL" id="WHVB01000020">
    <property type="protein sequence ID" value="KAF8472339.1"/>
    <property type="molecule type" value="Genomic_DNA"/>
</dbReference>
<organism evidence="2 3">
    <name type="scientific">Russula ochroleuca</name>
    <dbReference type="NCBI Taxonomy" id="152965"/>
    <lineage>
        <taxon>Eukaryota</taxon>
        <taxon>Fungi</taxon>
        <taxon>Dikarya</taxon>
        <taxon>Basidiomycota</taxon>
        <taxon>Agaricomycotina</taxon>
        <taxon>Agaricomycetes</taxon>
        <taxon>Russulales</taxon>
        <taxon>Russulaceae</taxon>
        <taxon>Russula</taxon>
    </lineage>
</organism>
<dbReference type="Gene3D" id="3.30.710.10">
    <property type="entry name" value="Potassium Channel Kv1.1, Chain A"/>
    <property type="match status" value="1"/>
</dbReference>
<feature type="domain" description="BTB" evidence="1">
    <location>
        <begin position="368"/>
        <end position="434"/>
    </location>
</feature>
<comment type="caution">
    <text evidence="2">The sequence shown here is derived from an EMBL/GenBank/DDBJ whole genome shotgun (WGS) entry which is preliminary data.</text>
</comment>
<dbReference type="InterPro" id="IPR011333">
    <property type="entry name" value="SKP1/BTB/POZ_sf"/>
</dbReference>
<reference evidence="2" key="1">
    <citation type="submission" date="2019-10" db="EMBL/GenBank/DDBJ databases">
        <authorList>
            <consortium name="DOE Joint Genome Institute"/>
            <person name="Kuo A."/>
            <person name="Miyauchi S."/>
            <person name="Kiss E."/>
            <person name="Drula E."/>
            <person name="Kohler A."/>
            <person name="Sanchez-Garcia M."/>
            <person name="Andreopoulos B."/>
            <person name="Barry K.W."/>
            <person name="Bonito G."/>
            <person name="Buee M."/>
            <person name="Carver A."/>
            <person name="Chen C."/>
            <person name="Cichocki N."/>
            <person name="Clum A."/>
            <person name="Culley D."/>
            <person name="Crous P.W."/>
            <person name="Fauchery L."/>
            <person name="Girlanda M."/>
            <person name="Hayes R."/>
            <person name="Keri Z."/>
            <person name="LaButti K."/>
            <person name="Lipzen A."/>
            <person name="Lombard V."/>
            <person name="Magnuson J."/>
            <person name="Maillard F."/>
            <person name="Morin E."/>
            <person name="Murat C."/>
            <person name="Nolan M."/>
            <person name="Ohm R."/>
            <person name="Pangilinan J."/>
            <person name="Pereira M."/>
            <person name="Perotto S."/>
            <person name="Peter M."/>
            <person name="Riley R."/>
            <person name="Sitrit Y."/>
            <person name="Stielow B."/>
            <person name="Szollosi G."/>
            <person name="Zifcakova L."/>
            <person name="Stursova M."/>
            <person name="Spatafora J.W."/>
            <person name="Tedersoo L."/>
            <person name="Vaario L.-M."/>
            <person name="Yamada A."/>
            <person name="Yan M."/>
            <person name="Wang P."/>
            <person name="Xu J."/>
            <person name="Bruns T."/>
            <person name="Baldrian P."/>
            <person name="Vilgalys R."/>
            <person name="Henrissat B."/>
            <person name="Grigoriev I.V."/>
            <person name="Hibbett D."/>
            <person name="Nagy L.G."/>
            <person name="Martin F.M."/>
        </authorList>
    </citation>
    <scope>NUCLEOTIDE SEQUENCE</scope>
    <source>
        <strain evidence="2">Prilba</strain>
    </source>
</reference>
<evidence type="ECO:0000313" key="3">
    <source>
        <dbReference type="Proteomes" id="UP000759537"/>
    </source>
</evidence>
<gene>
    <name evidence="2" type="ORF">DFH94DRAFT_684563</name>
</gene>
<dbReference type="SUPFAM" id="SSF54695">
    <property type="entry name" value="POZ domain"/>
    <property type="match status" value="1"/>
</dbReference>
<keyword evidence="3" id="KW-1185">Reference proteome</keyword>
<dbReference type="SMART" id="SM00225">
    <property type="entry name" value="BTB"/>
    <property type="match status" value="1"/>
</dbReference>
<dbReference type="Proteomes" id="UP000759537">
    <property type="component" value="Unassembled WGS sequence"/>
</dbReference>
<accession>A0A9P5MQA6</accession>
<reference evidence="2" key="2">
    <citation type="journal article" date="2020" name="Nat. Commun.">
        <title>Large-scale genome sequencing of mycorrhizal fungi provides insights into the early evolution of symbiotic traits.</title>
        <authorList>
            <person name="Miyauchi S."/>
            <person name="Kiss E."/>
            <person name="Kuo A."/>
            <person name="Drula E."/>
            <person name="Kohler A."/>
            <person name="Sanchez-Garcia M."/>
            <person name="Morin E."/>
            <person name="Andreopoulos B."/>
            <person name="Barry K.W."/>
            <person name="Bonito G."/>
            <person name="Buee M."/>
            <person name="Carver A."/>
            <person name="Chen C."/>
            <person name="Cichocki N."/>
            <person name="Clum A."/>
            <person name="Culley D."/>
            <person name="Crous P.W."/>
            <person name="Fauchery L."/>
            <person name="Girlanda M."/>
            <person name="Hayes R.D."/>
            <person name="Keri Z."/>
            <person name="LaButti K."/>
            <person name="Lipzen A."/>
            <person name="Lombard V."/>
            <person name="Magnuson J."/>
            <person name="Maillard F."/>
            <person name="Murat C."/>
            <person name="Nolan M."/>
            <person name="Ohm R.A."/>
            <person name="Pangilinan J."/>
            <person name="Pereira M.F."/>
            <person name="Perotto S."/>
            <person name="Peter M."/>
            <person name="Pfister S."/>
            <person name="Riley R."/>
            <person name="Sitrit Y."/>
            <person name="Stielow J.B."/>
            <person name="Szollosi G."/>
            <person name="Zifcakova L."/>
            <person name="Stursova M."/>
            <person name="Spatafora J.W."/>
            <person name="Tedersoo L."/>
            <person name="Vaario L.M."/>
            <person name="Yamada A."/>
            <person name="Yan M."/>
            <person name="Wang P."/>
            <person name="Xu J."/>
            <person name="Bruns T."/>
            <person name="Baldrian P."/>
            <person name="Vilgalys R."/>
            <person name="Dunand C."/>
            <person name="Henrissat B."/>
            <person name="Grigoriev I.V."/>
            <person name="Hibbett D."/>
            <person name="Nagy L.G."/>
            <person name="Martin F.M."/>
        </authorList>
    </citation>
    <scope>NUCLEOTIDE SEQUENCE</scope>
    <source>
        <strain evidence="2">Prilba</strain>
    </source>
</reference>
<dbReference type="CDD" id="cd18186">
    <property type="entry name" value="BTB_POZ_ZBTB_KLHL-like"/>
    <property type="match status" value="1"/>
</dbReference>
<dbReference type="InterPro" id="IPR000210">
    <property type="entry name" value="BTB/POZ_dom"/>
</dbReference>
<dbReference type="PROSITE" id="PS50097">
    <property type="entry name" value="BTB"/>
    <property type="match status" value="1"/>
</dbReference>
<dbReference type="OrthoDB" id="3357985at2759"/>
<dbReference type="AlphaFoldDB" id="A0A9P5MQA6"/>
<name>A0A9P5MQA6_9AGAM</name>